<proteinExistence type="predicted"/>
<protein>
    <submittedName>
        <fullName evidence="1">Uncharacterized protein</fullName>
    </submittedName>
</protein>
<dbReference type="EMBL" id="JBHLTS010000015">
    <property type="protein sequence ID" value="MFC0513499.1"/>
    <property type="molecule type" value="Genomic_DNA"/>
</dbReference>
<organism evidence="1 2">
    <name type="scientific">Mucilaginibacter angelicae</name>
    <dbReference type="NCBI Taxonomy" id="869718"/>
    <lineage>
        <taxon>Bacteria</taxon>
        <taxon>Pseudomonadati</taxon>
        <taxon>Bacteroidota</taxon>
        <taxon>Sphingobacteriia</taxon>
        <taxon>Sphingobacteriales</taxon>
        <taxon>Sphingobacteriaceae</taxon>
        <taxon>Mucilaginibacter</taxon>
    </lineage>
</organism>
<dbReference type="InterPro" id="IPR036691">
    <property type="entry name" value="Endo/exonu/phosph_ase_sf"/>
</dbReference>
<gene>
    <name evidence="1" type="ORF">ACFFGT_04780</name>
</gene>
<dbReference type="SUPFAM" id="SSF56219">
    <property type="entry name" value="DNase I-like"/>
    <property type="match status" value="1"/>
</dbReference>
<dbReference type="PANTHER" id="PTHR43250:SF1">
    <property type="entry name" value="EXODEOXYRIBONUCLEASE III"/>
    <property type="match status" value="1"/>
</dbReference>
<sequence>MARSGKPGAAWAANRMICTADIEAFINGVMIGRLYAPNGNPFPGPKFDYKLLWLERLITHAQKLLSFGLPAALVGDYNIMPTDPDTYKPDKYRNNAQFRKEVRELFETMLAQGWTGAIRKLYPNKQIYTFTCGRPMAVTPACGSTIFY</sequence>
<name>A0ABV6L194_9SPHI</name>
<dbReference type="Proteomes" id="UP001589828">
    <property type="component" value="Unassembled WGS sequence"/>
</dbReference>
<accession>A0ABV6L194</accession>
<keyword evidence="2" id="KW-1185">Reference proteome</keyword>
<reference evidence="1 2" key="1">
    <citation type="submission" date="2024-09" db="EMBL/GenBank/DDBJ databases">
        <authorList>
            <person name="Sun Q."/>
            <person name="Mori K."/>
        </authorList>
    </citation>
    <scope>NUCLEOTIDE SEQUENCE [LARGE SCALE GENOMIC DNA]</scope>
    <source>
        <strain evidence="1 2">NCAIM B.02415</strain>
    </source>
</reference>
<dbReference type="Gene3D" id="3.60.10.10">
    <property type="entry name" value="Endonuclease/exonuclease/phosphatase"/>
    <property type="match status" value="1"/>
</dbReference>
<evidence type="ECO:0000313" key="1">
    <source>
        <dbReference type="EMBL" id="MFC0513499.1"/>
    </source>
</evidence>
<dbReference type="RefSeq" id="WP_377021363.1">
    <property type="nucleotide sequence ID" value="NZ_JBHLTS010000015.1"/>
</dbReference>
<dbReference type="InterPro" id="IPR037493">
    <property type="entry name" value="ExoIII-like"/>
</dbReference>
<dbReference type="PANTHER" id="PTHR43250">
    <property type="entry name" value="EXODEOXYRIBONUCLEASE III"/>
    <property type="match status" value="1"/>
</dbReference>
<evidence type="ECO:0000313" key="2">
    <source>
        <dbReference type="Proteomes" id="UP001589828"/>
    </source>
</evidence>
<comment type="caution">
    <text evidence="1">The sequence shown here is derived from an EMBL/GenBank/DDBJ whole genome shotgun (WGS) entry which is preliminary data.</text>
</comment>